<evidence type="ECO:0000256" key="1">
    <source>
        <dbReference type="ARBA" id="ARBA00004141"/>
    </source>
</evidence>
<name>A0ABR2VP70_9FUNG</name>
<dbReference type="Gene3D" id="1.20.1080.10">
    <property type="entry name" value="Glycerol uptake facilitator protein"/>
    <property type="match status" value="1"/>
</dbReference>
<dbReference type="PANTHER" id="PTHR47002">
    <property type="entry name" value="AQUAPORIN-LIKE"/>
    <property type="match status" value="1"/>
</dbReference>
<organism evidence="7 8">
    <name type="scientific">Basidiobolus ranarum</name>
    <dbReference type="NCBI Taxonomy" id="34480"/>
    <lineage>
        <taxon>Eukaryota</taxon>
        <taxon>Fungi</taxon>
        <taxon>Fungi incertae sedis</taxon>
        <taxon>Zoopagomycota</taxon>
        <taxon>Entomophthoromycotina</taxon>
        <taxon>Basidiobolomycetes</taxon>
        <taxon>Basidiobolales</taxon>
        <taxon>Basidiobolaceae</taxon>
        <taxon>Basidiobolus</taxon>
    </lineage>
</organism>
<gene>
    <name evidence="7" type="ORF">K7432_015403</name>
</gene>
<feature type="transmembrane region" description="Helical" evidence="6">
    <location>
        <begin position="176"/>
        <end position="202"/>
    </location>
</feature>
<proteinExistence type="inferred from homology"/>
<feature type="transmembrane region" description="Helical" evidence="6">
    <location>
        <begin position="135"/>
        <end position="155"/>
    </location>
</feature>
<dbReference type="Pfam" id="PF00230">
    <property type="entry name" value="MIP"/>
    <property type="match status" value="1"/>
</dbReference>
<evidence type="ECO:0000256" key="4">
    <source>
        <dbReference type="ARBA" id="ARBA00023136"/>
    </source>
</evidence>
<feature type="transmembrane region" description="Helical" evidence="6">
    <location>
        <begin position="105"/>
        <end position="123"/>
    </location>
</feature>
<feature type="transmembrane region" description="Helical" evidence="6">
    <location>
        <begin position="217"/>
        <end position="238"/>
    </location>
</feature>
<dbReference type="Proteomes" id="UP001479436">
    <property type="component" value="Unassembled WGS sequence"/>
</dbReference>
<reference evidence="7 8" key="1">
    <citation type="submission" date="2023-04" db="EMBL/GenBank/DDBJ databases">
        <title>Genome of Basidiobolus ranarum AG-B5.</title>
        <authorList>
            <person name="Stajich J.E."/>
            <person name="Carter-House D."/>
            <person name="Gryganskyi A."/>
        </authorList>
    </citation>
    <scope>NUCLEOTIDE SEQUENCE [LARGE SCALE GENOMIC DNA]</scope>
    <source>
        <strain evidence="7 8">AG-B5</strain>
    </source>
</reference>
<feature type="transmembrane region" description="Helical" evidence="6">
    <location>
        <begin position="302"/>
        <end position="322"/>
    </location>
</feature>
<keyword evidence="3 6" id="KW-1133">Transmembrane helix</keyword>
<evidence type="ECO:0000256" key="5">
    <source>
        <dbReference type="RuleBase" id="RU000477"/>
    </source>
</evidence>
<evidence type="ECO:0000256" key="3">
    <source>
        <dbReference type="ARBA" id="ARBA00022989"/>
    </source>
</evidence>
<dbReference type="PRINTS" id="PR00783">
    <property type="entry name" value="MINTRINSICP"/>
</dbReference>
<protein>
    <recommendedName>
        <fullName evidence="9">Aquaporin</fullName>
    </recommendedName>
</protein>
<comment type="subcellular location">
    <subcellularLocation>
        <location evidence="1">Membrane</location>
        <topology evidence="1">Multi-pass membrane protein</topology>
    </subcellularLocation>
</comment>
<evidence type="ECO:0000256" key="6">
    <source>
        <dbReference type="SAM" id="Phobius"/>
    </source>
</evidence>
<dbReference type="PANTHER" id="PTHR47002:SF2">
    <property type="entry name" value="AQUAPORIN AQPAE.A-LIKE"/>
    <property type="match status" value="1"/>
</dbReference>
<keyword evidence="5" id="KW-0813">Transport</keyword>
<dbReference type="EMBL" id="JASJQH010008953">
    <property type="protein sequence ID" value="KAK9685722.1"/>
    <property type="molecule type" value="Genomic_DNA"/>
</dbReference>
<sequence length="334" mass="36129">METERLSPPAGFVSQGAIELRPHETAVNLGVPLSAEHIASLGHHITRSRQASLNAIPHRKSLSGVPMPEFHPDLVADEDHLTMAQMFDWSEFRNPKIWRSGIHELFLMAIYVLVSCGVTVWAIRVGGPVVSLDVGLGVFVVLTMFIMSSASVSGAHFNPIITWTAVGTRLCSVPRAIIYLFAHVIGAMLGGAMLRVCCGHVVTEATKLGGWGFNPELVTTGQAFCLEFFFSWSYVWITWGCGIDPKQQKVFGPVVGPICVGLALGGNIYVSGGLNDGYGGVGANPAKFFGIAVATNNFQAHWIPWMAPLLAAICQSIIYWVAPPHHEAEKPKKD</sequence>
<feature type="transmembrane region" description="Helical" evidence="6">
    <location>
        <begin position="250"/>
        <end position="270"/>
    </location>
</feature>
<comment type="similarity">
    <text evidence="5">Belongs to the MIP/aquaporin (TC 1.A.8) family.</text>
</comment>
<keyword evidence="4 6" id="KW-0472">Membrane</keyword>
<dbReference type="InterPro" id="IPR023271">
    <property type="entry name" value="Aquaporin-like"/>
</dbReference>
<evidence type="ECO:0008006" key="9">
    <source>
        <dbReference type="Google" id="ProtNLM"/>
    </source>
</evidence>
<evidence type="ECO:0000256" key="2">
    <source>
        <dbReference type="ARBA" id="ARBA00022692"/>
    </source>
</evidence>
<dbReference type="InterPro" id="IPR000425">
    <property type="entry name" value="MIP"/>
</dbReference>
<accession>A0ABR2VP70</accession>
<keyword evidence="8" id="KW-1185">Reference proteome</keyword>
<evidence type="ECO:0000313" key="8">
    <source>
        <dbReference type="Proteomes" id="UP001479436"/>
    </source>
</evidence>
<dbReference type="SUPFAM" id="SSF81338">
    <property type="entry name" value="Aquaporin-like"/>
    <property type="match status" value="1"/>
</dbReference>
<keyword evidence="2 5" id="KW-0812">Transmembrane</keyword>
<evidence type="ECO:0000313" key="7">
    <source>
        <dbReference type="EMBL" id="KAK9685722.1"/>
    </source>
</evidence>
<comment type="caution">
    <text evidence="7">The sequence shown here is derived from an EMBL/GenBank/DDBJ whole genome shotgun (WGS) entry which is preliminary data.</text>
</comment>